<feature type="domain" description="ATPase AAA-type core" evidence="3">
    <location>
        <begin position="599"/>
        <end position="704"/>
    </location>
</feature>
<feature type="region of interest" description="Disordered" evidence="2">
    <location>
        <begin position="1"/>
        <end position="54"/>
    </location>
</feature>
<dbReference type="InterPro" id="IPR027417">
    <property type="entry name" value="P-loop_NTPase"/>
</dbReference>
<evidence type="ECO:0000259" key="4">
    <source>
        <dbReference type="Pfam" id="PF22942"/>
    </source>
</evidence>
<sequence>MNNNQLATPPMEEKITQMTPEVRIEGAPADAAKAENSSQPNSGTGEVPDLLPAGDNDTAAIAILRDAAEVKNADDPDELSTKVRYTQFDSLGRDLLPTERAQGTLKERSKHAMLHIHFTEKRIAELEAELQKIKKDVYGKEDNALPLKRKEMHYVYQHVINRVDAQAFRITHRTFDVQIEERPVVEDAVVFLRPFKLFVRYDREIRQSLQELEATVRNKKPQAESQEDLSEEEKNKAFEDEDLLEDLKLVIEFLDVDMKPVFDLRQQIEDATATEIEYPDLWHLFERGEMVLNQSDQSHAYRVVNYTGGREPLVDRLKKKDEKIEPVDGFVVDCLSLQFDGTNYVPKLEKFSIRRFHGRRPITSLPVYPLKLHPEAGRFESKFREQGGLFLDLTRDQFRHKMMTGKTIDDPPQDVDGQVVVDIAMALNLNPEWQPESSITEASLTVSDKRETQMPPFCHHNRLDEGCCGSDVVDKDLELDQLELSKYFQESARFLAPRSEEELDEEELMLLPHWVYAFVLRSRRWVKLTTANLSDVIFENDFGALLLPEQQKRTIQALVATHENSESNVGSGGRTVGSGIDIVKGKGTGLILLLHGEPAECVADETERPLFPITCGDIGETAMEVEVNLHKNFNLAQRWGCVLLLDEADVFLAKRNKTDLRRNAVTSVFLRSLEYYSGILFLTSNRVGNIDPAFKSRIHMSVFYPRLNIEATRKLYEIFIKRVKSEQERANTSSFEIKKKEIIKFAKRHFRQMEKEGLATWNGRQIRNAFQAAIALAEYEGKKVAAGQPAPILGESQFQVVAESSKEFDRYLLSTLGGVEADIAFRDNWRDDGFPNARGEQVPPSRGAYNLKYPGRQAAKDHVSDDSTDTDSDDDGDDSSEDEKPRKASRPAGNQASTPGQGPQNAQGANEYEEFQAFMKWKNSQK</sequence>
<dbReference type="eggNOG" id="KOG0742">
    <property type="taxonomic scope" value="Eukaryota"/>
</dbReference>
<feature type="region of interest" description="Disordered" evidence="2">
    <location>
        <begin position="833"/>
        <end position="926"/>
    </location>
</feature>
<dbReference type="InterPro" id="IPR056599">
    <property type="entry name" value="AAA_lid_fung"/>
</dbReference>
<dbReference type="Pfam" id="PF00004">
    <property type="entry name" value="AAA"/>
    <property type="match status" value="1"/>
</dbReference>
<dbReference type="Pfam" id="PF22942">
    <property type="entry name" value="DUF7025"/>
    <property type="match status" value="1"/>
</dbReference>
<dbReference type="Proteomes" id="UP000012174">
    <property type="component" value="Unassembled WGS sequence"/>
</dbReference>
<evidence type="ECO:0000256" key="1">
    <source>
        <dbReference type="SAM" id="Coils"/>
    </source>
</evidence>
<dbReference type="KEGG" id="ela:UCREL1_7097"/>
<feature type="compositionally biased region" description="Polar residues" evidence="2">
    <location>
        <begin position="35"/>
        <end position="44"/>
    </location>
</feature>
<feature type="region of interest" description="Disordered" evidence="2">
    <location>
        <begin position="217"/>
        <end position="236"/>
    </location>
</feature>
<feature type="compositionally biased region" description="Acidic residues" evidence="2">
    <location>
        <begin position="866"/>
        <end position="881"/>
    </location>
</feature>
<dbReference type="PANTHER" id="PTHR46411">
    <property type="entry name" value="FAMILY ATPASE, PUTATIVE-RELATED"/>
    <property type="match status" value="1"/>
</dbReference>
<evidence type="ECO:0000256" key="2">
    <source>
        <dbReference type="SAM" id="MobiDB-lite"/>
    </source>
</evidence>
<keyword evidence="1" id="KW-0175">Coiled coil</keyword>
<dbReference type="HOGENOM" id="CLU_004471_2_7_1"/>
<gene>
    <name evidence="6" type="ORF">UCREL1_7097</name>
</gene>
<dbReference type="OrthoDB" id="10042665at2759"/>
<evidence type="ECO:0000313" key="6">
    <source>
        <dbReference type="EMBL" id="EMR65920.1"/>
    </source>
</evidence>
<dbReference type="GO" id="GO:0005524">
    <property type="term" value="F:ATP binding"/>
    <property type="evidence" value="ECO:0007669"/>
    <property type="project" value="InterPro"/>
</dbReference>
<feature type="coiled-coil region" evidence="1">
    <location>
        <begin position="116"/>
        <end position="143"/>
    </location>
</feature>
<dbReference type="InterPro" id="IPR003959">
    <property type="entry name" value="ATPase_AAA_core"/>
</dbReference>
<proteinExistence type="predicted"/>
<accession>M7TGR0</accession>
<organism evidence="6 7">
    <name type="scientific">Eutypa lata (strain UCR-EL1)</name>
    <name type="common">Grapevine dieback disease fungus</name>
    <name type="synonym">Eutypa armeniacae</name>
    <dbReference type="NCBI Taxonomy" id="1287681"/>
    <lineage>
        <taxon>Eukaryota</taxon>
        <taxon>Fungi</taxon>
        <taxon>Dikarya</taxon>
        <taxon>Ascomycota</taxon>
        <taxon>Pezizomycotina</taxon>
        <taxon>Sordariomycetes</taxon>
        <taxon>Xylariomycetidae</taxon>
        <taxon>Xylariales</taxon>
        <taxon>Diatrypaceae</taxon>
        <taxon>Eutypa</taxon>
    </lineage>
</organism>
<dbReference type="SUPFAM" id="SSF52540">
    <property type="entry name" value="P-loop containing nucleoside triphosphate hydrolases"/>
    <property type="match status" value="1"/>
</dbReference>
<keyword evidence="7" id="KW-1185">Reference proteome</keyword>
<name>M7TGR0_EUTLA</name>
<dbReference type="EMBL" id="KB706756">
    <property type="protein sequence ID" value="EMR65920.1"/>
    <property type="molecule type" value="Genomic_DNA"/>
</dbReference>
<evidence type="ECO:0000259" key="5">
    <source>
        <dbReference type="Pfam" id="PF23232"/>
    </source>
</evidence>
<dbReference type="InterPro" id="IPR054289">
    <property type="entry name" value="DUF7025"/>
</dbReference>
<reference evidence="7" key="1">
    <citation type="journal article" date="2013" name="Genome Announc.">
        <title>Draft genome sequence of the grapevine dieback fungus Eutypa lata UCR-EL1.</title>
        <authorList>
            <person name="Blanco-Ulate B."/>
            <person name="Rolshausen P.E."/>
            <person name="Cantu D."/>
        </authorList>
    </citation>
    <scope>NUCLEOTIDE SEQUENCE [LARGE SCALE GENOMIC DNA]</scope>
    <source>
        <strain evidence="7">UCR-EL1</strain>
    </source>
</reference>
<evidence type="ECO:0000259" key="3">
    <source>
        <dbReference type="Pfam" id="PF00004"/>
    </source>
</evidence>
<dbReference type="PANTHER" id="PTHR46411:SF2">
    <property type="entry name" value="AAA+ ATPASE DOMAIN-CONTAINING PROTEIN"/>
    <property type="match status" value="1"/>
</dbReference>
<protein>
    <submittedName>
        <fullName evidence="6">Putative aaa family atpase protein</fullName>
    </submittedName>
</protein>
<evidence type="ECO:0000313" key="7">
    <source>
        <dbReference type="Proteomes" id="UP000012174"/>
    </source>
</evidence>
<dbReference type="AlphaFoldDB" id="M7TGR0"/>
<dbReference type="GO" id="GO:0016887">
    <property type="term" value="F:ATP hydrolysis activity"/>
    <property type="evidence" value="ECO:0007669"/>
    <property type="project" value="InterPro"/>
</dbReference>
<feature type="compositionally biased region" description="Polar residues" evidence="2">
    <location>
        <begin position="892"/>
        <end position="908"/>
    </location>
</feature>
<feature type="domain" description="DUF7025" evidence="4">
    <location>
        <begin position="271"/>
        <end position="374"/>
    </location>
</feature>
<dbReference type="OMA" id="FRSRIHM"/>
<feature type="domain" description="AAA+ ATPase lid" evidence="5">
    <location>
        <begin position="708"/>
        <end position="814"/>
    </location>
</feature>
<dbReference type="Gene3D" id="3.40.50.300">
    <property type="entry name" value="P-loop containing nucleotide triphosphate hydrolases"/>
    <property type="match status" value="1"/>
</dbReference>
<dbReference type="Pfam" id="PF23232">
    <property type="entry name" value="AAA_lid_13"/>
    <property type="match status" value="1"/>
</dbReference>